<accession>L1LEU1</accession>
<feature type="chain" id="PRO_5003953302" evidence="1">
    <location>
        <begin position="20"/>
        <end position="276"/>
    </location>
</feature>
<keyword evidence="3" id="KW-1185">Reference proteome</keyword>
<dbReference type="RefSeq" id="XP_004833414.1">
    <property type="nucleotide sequence ID" value="XM_004833357.1"/>
</dbReference>
<proteinExistence type="predicted"/>
<feature type="signal peptide" evidence="1">
    <location>
        <begin position="1"/>
        <end position="19"/>
    </location>
</feature>
<evidence type="ECO:0000313" key="2">
    <source>
        <dbReference type="EMBL" id="EKX73962.1"/>
    </source>
</evidence>
<keyword evidence="1" id="KW-0732">Signal</keyword>
<evidence type="ECO:0000256" key="1">
    <source>
        <dbReference type="SAM" id="SignalP"/>
    </source>
</evidence>
<dbReference type="AlphaFoldDB" id="L1LEU1"/>
<dbReference type="KEGG" id="beq:BEWA_040000"/>
<protein>
    <submittedName>
        <fullName evidence="2">Signal peptide containing protein</fullName>
    </submittedName>
</protein>
<name>L1LEU1_THEEQ</name>
<comment type="caution">
    <text evidence="2">The sequence shown here is derived from an EMBL/GenBank/DDBJ whole genome shotgun (WGS) entry which is preliminary data.</text>
</comment>
<dbReference type="VEuPathDB" id="PiroplasmaDB:BEWA_040000"/>
<sequence length="276" mass="32384">MKGILVLHLICTLQTCSTAWYDFIKCCYRVDKCEDSNIKESESFVKETRTSIYNPISLDISCANSEELEIYECSYNYVTYGIYRTRFYNTIAEVKDGNKSLWKASDDEICMHAWTYSTYDRVLCRIGIMSNDSIIPGCFERINNNWKTIAYWSYFRKLGDMINSQNRGVRIDCVHSSNDLVHSVDFVTNGFIAKHLFPHPQYKVRSVYSNKVYVWESEEETERCIEMRLYTNMNVQFCSIYVERRGSNANIHFEKVGDEWKSIDYQRLKSTVGKGN</sequence>
<evidence type="ECO:0000313" key="3">
    <source>
        <dbReference type="Proteomes" id="UP000031512"/>
    </source>
</evidence>
<dbReference type="Proteomes" id="UP000031512">
    <property type="component" value="Unassembled WGS sequence"/>
</dbReference>
<reference evidence="2 3" key="1">
    <citation type="journal article" date="2012" name="BMC Genomics">
        <title>Comparative genomic analysis and phylogenetic position of Theileria equi.</title>
        <authorList>
            <person name="Kappmeyer L.S."/>
            <person name="Thiagarajan M."/>
            <person name="Herndon D.R."/>
            <person name="Ramsay J.D."/>
            <person name="Caler E."/>
            <person name="Djikeng A."/>
            <person name="Gillespie J.J."/>
            <person name="Lau A.O."/>
            <person name="Roalson E.H."/>
            <person name="Silva J.C."/>
            <person name="Silva M.G."/>
            <person name="Suarez C.E."/>
            <person name="Ueti M.W."/>
            <person name="Nene V.M."/>
            <person name="Mealey R.H."/>
            <person name="Knowles D.P."/>
            <person name="Brayton K.A."/>
        </authorList>
    </citation>
    <scope>NUCLEOTIDE SEQUENCE [LARGE SCALE GENOMIC DNA]</scope>
    <source>
        <strain evidence="2 3">WA</strain>
    </source>
</reference>
<organism evidence="2 3">
    <name type="scientific">Theileria equi strain WA</name>
    <dbReference type="NCBI Taxonomy" id="1537102"/>
    <lineage>
        <taxon>Eukaryota</taxon>
        <taxon>Sar</taxon>
        <taxon>Alveolata</taxon>
        <taxon>Apicomplexa</taxon>
        <taxon>Aconoidasida</taxon>
        <taxon>Piroplasmida</taxon>
        <taxon>Theileriidae</taxon>
        <taxon>Theileria</taxon>
    </lineage>
</organism>
<gene>
    <name evidence="2" type="ORF">BEWA_040000</name>
</gene>
<dbReference type="EMBL" id="ACOU01000002">
    <property type="protein sequence ID" value="EKX73962.1"/>
    <property type="molecule type" value="Genomic_DNA"/>
</dbReference>
<dbReference type="GeneID" id="15807410"/>